<dbReference type="GO" id="GO:0005634">
    <property type="term" value="C:nucleus"/>
    <property type="evidence" value="ECO:0007669"/>
    <property type="project" value="UniProtKB-SubCell"/>
</dbReference>
<sequence length="1017" mass="114074">MLLTIPSGCKKFPDGLADKICRIIFQNVQNQSLSQSDRCTVYTLIARFLDTRLEELKKMEADFVLGFIQVMDTEKDPRNLMTCFQCARTIILNFSLGVFVEEMFEVTSCYFPIDFTPPPNDNYKITRDDLIKGLRGCLSATEKFAEYTYPLLLEKLTSDVQSAKLDSLQTLIECVELYGIKPLKEFQSSLYNCIKSEMFSSGNQAIEQAALEALRGIVQTLSKSLLVGPDGPVYNYISEILQDCKRYMTGEDNRLLVPVCRLLVSCAEGSDSACCQVLQDVIPNLIGLYNKSSVNSQRKLVLEMISRFVTVVGGYSQGQCHKVFLTYIPELSTIIKSALIDSSSHLRMTGISGVNEMLKVSGEDTQVYTELILDKTFNDEDKDVRKSCLEPLKTIAEMHTVILESTVIPKVLERLKDGQKNVFKGSEDMDNEINAVLSTVTISYNSLVMVSKELLEVLSGMSTTGMESEKTEQRINNLVSCLLTVIKKNLDDKKSFEYLYSNFALNIYKTVIQNSLCSTSVLHSPRIINSFSRCVQCIAIGCDNSQLQALYSLVTKIFLHGSTSAIDITDGTFNPLDVSSPWQQTQVVSMVTPVICTCNEKLIDEDEYVQKLLNLSRMSPHRTTQAEACKCLAGIVNKHPDILQNIDLSDIEKTVQNKTSESRRSALQMIIWLTKALVMRGHQRSQTMILFLMSLLSDPDIGREVADGFNTILTDSDDVLNRQMKAVTRMMYKQRLFVENVSHLVKSFDTTGQDTRKNYLRVLSAMLKTLPKQVLLNELPPLTKVSISAITIVEPLDVKHIQLCCYFKVNLVGCRDVGTVILGDSVKFYSYLDVGTVILGDSVKFYSYLDVGTVILGDSVKFYSYLDVGTVILGDSVKFYSYLDVGTVILDESVKFYSCLDLFPLMVHSLLSDDLELQTSTMDTLYDLTHDAPEVVAKHIDSLIPQLLKLAKEQTSMKLRQSALQCIGVLTVLPAHTVLPYKLKVIKGLEKALDDKKRLVRKEAVTARNEWFLLGTK</sequence>
<dbReference type="SUPFAM" id="SSF48371">
    <property type="entry name" value="ARM repeat"/>
    <property type="match status" value="1"/>
</dbReference>
<keyword evidence="5" id="KW-0234">DNA repair</keyword>
<evidence type="ECO:0000259" key="6">
    <source>
        <dbReference type="Pfam" id="PF12460"/>
    </source>
</evidence>
<dbReference type="InterPro" id="IPR024687">
    <property type="entry name" value="MMS19_C"/>
</dbReference>
<evidence type="ECO:0000259" key="7">
    <source>
        <dbReference type="Pfam" id="PF14500"/>
    </source>
</evidence>
<comment type="subunit">
    <text evidence="5">Component of the CIA complex.</text>
</comment>
<dbReference type="InterPro" id="IPR016024">
    <property type="entry name" value="ARM-type_fold"/>
</dbReference>
<proteinExistence type="inferred from homology"/>
<dbReference type="Gene3D" id="1.25.10.10">
    <property type="entry name" value="Leucine-rich Repeat Variant"/>
    <property type="match status" value="2"/>
</dbReference>
<accession>A0A6J8EKJ7</accession>
<dbReference type="GO" id="GO:0005819">
    <property type="term" value="C:spindle"/>
    <property type="evidence" value="ECO:0007669"/>
    <property type="project" value="UniProtKB-SubCell"/>
</dbReference>
<evidence type="ECO:0000256" key="2">
    <source>
        <dbReference type="ARBA" id="ARBA00009340"/>
    </source>
</evidence>
<protein>
    <recommendedName>
        <fullName evidence="5">MMS19 nucleotide excision repair protein</fullName>
    </recommendedName>
</protein>
<keyword evidence="3" id="KW-0677">Repeat</keyword>
<gene>
    <name evidence="8" type="ORF">MCOR_53147</name>
</gene>
<evidence type="ECO:0000256" key="1">
    <source>
        <dbReference type="ARBA" id="ARBA00004123"/>
    </source>
</evidence>
<dbReference type="InterPro" id="IPR029240">
    <property type="entry name" value="MMS19_N"/>
</dbReference>
<dbReference type="InterPro" id="IPR011989">
    <property type="entry name" value="ARM-like"/>
</dbReference>
<dbReference type="Proteomes" id="UP000507470">
    <property type="component" value="Unassembled WGS sequence"/>
</dbReference>
<feature type="domain" description="MMS19 C-terminal" evidence="6">
    <location>
        <begin position="901"/>
        <end position="971"/>
    </location>
</feature>
<dbReference type="AlphaFoldDB" id="A0A6J8EKJ7"/>
<comment type="subcellular location">
    <subcellularLocation>
        <location evidence="5">Cytoplasm</location>
        <location evidence="5">Cytoskeleton</location>
        <location evidence="5">Spindle</location>
    </subcellularLocation>
    <subcellularLocation>
        <location evidence="1 5">Nucleus</location>
    </subcellularLocation>
</comment>
<feature type="domain" description="MMS19 N-terminal" evidence="7">
    <location>
        <begin position="9"/>
        <end position="199"/>
    </location>
</feature>
<evidence type="ECO:0000256" key="5">
    <source>
        <dbReference type="RuleBase" id="RU367072"/>
    </source>
</evidence>
<keyword evidence="5" id="KW-0227">DNA damage</keyword>
<dbReference type="GO" id="GO:0006281">
    <property type="term" value="P:DNA repair"/>
    <property type="evidence" value="ECO:0007669"/>
    <property type="project" value="UniProtKB-UniRule"/>
</dbReference>
<reference evidence="8 9" key="1">
    <citation type="submission" date="2020-06" db="EMBL/GenBank/DDBJ databases">
        <authorList>
            <person name="Li R."/>
            <person name="Bekaert M."/>
        </authorList>
    </citation>
    <scope>NUCLEOTIDE SEQUENCE [LARGE SCALE GENOMIC DNA]</scope>
    <source>
        <strain evidence="9">wild</strain>
    </source>
</reference>
<keyword evidence="5" id="KW-0963">Cytoplasm</keyword>
<dbReference type="Pfam" id="PF12460">
    <property type="entry name" value="MMS19_C"/>
    <property type="match status" value="2"/>
</dbReference>
<organism evidence="8 9">
    <name type="scientific">Mytilus coruscus</name>
    <name type="common">Sea mussel</name>
    <dbReference type="NCBI Taxonomy" id="42192"/>
    <lineage>
        <taxon>Eukaryota</taxon>
        <taxon>Metazoa</taxon>
        <taxon>Spiralia</taxon>
        <taxon>Lophotrochozoa</taxon>
        <taxon>Mollusca</taxon>
        <taxon>Bivalvia</taxon>
        <taxon>Autobranchia</taxon>
        <taxon>Pteriomorphia</taxon>
        <taxon>Mytilida</taxon>
        <taxon>Mytiloidea</taxon>
        <taxon>Mytilidae</taxon>
        <taxon>Mytilinae</taxon>
        <taxon>Mytilus</taxon>
    </lineage>
</organism>
<dbReference type="GO" id="GO:0097361">
    <property type="term" value="C:cytosolic [4Fe-4S] assembly targeting complex"/>
    <property type="evidence" value="ECO:0007669"/>
    <property type="project" value="UniProtKB-UniRule"/>
</dbReference>
<evidence type="ECO:0000256" key="3">
    <source>
        <dbReference type="ARBA" id="ARBA00022737"/>
    </source>
</evidence>
<keyword evidence="5" id="KW-0206">Cytoskeleton</keyword>
<comment type="similarity">
    <text evidence="2 5">Belongs to the MET18/MMS19 family.</text>
</comment>
<dbReference type="PANTHER" id="PTHR12891">
    <property type="entry name" value="DNA REPAIR/TRANSCRIPTION PROTEIN MET18/MMS19"/>
    <property type="match status" value="1"/>
</dbReference>
<dbReference type="GO" id="GO:0051604">
    <property type="term" value="P:protein maturation"/>
    <property type="evidence" value="ECO:0007669"/>
    <property type="project" value="UniProtKB-UniRule"/>
</dbReference>
<dbReference type="EMBL" id="CACVKT020009206">
    <property type="protein sequence ID" value="CAC5420978.1"/>
    <property type="molecule type" value="Genomic_DNA"/>
</dbReference>
<dbReference type="InterPro" id="IPR039920">
    <property type="entry name" value="MMS19"/>
</dbReference>
<comment type="function">
    <text evidence="5">Key component of the cytosolic iron-sulfur protein assembly (CIA) complex, a multiprotein complex that mediates the incorporation of iron-sulfur cluster into apoproteins specifically involved in DNA metabolism and genomic integrity. In the CIA complex, MMS19 acts as an adapter between early-acting CIA components and a subset of cellular target iron-sulfur proteins.</text>
</comment>
<dbReference type="Pfam" id="PF14500">
    <property type="entry name" value="MMS19_N"/>
    <property type="match status" value="1"/>
</dbReference>
<name>A0A6J8EKJ7_MYTCO</name>
<evidence type="ECO:0000313" key="8">
    <source>
        <dbReference type="EMBL" id="CAC5420978.1"/>
    </source>
</evidence>
<keyword evidence="9" id="KW-1185">Reference proteome</keyword>
<evidence type="ECO:0000256" key="4">
    <source>
        <dbReference type="ARBA" id="ARBA00023242"/>
    </source>
</evidence>
<dbReference type="PANTHER" id="PTHR12891:SF0">
    <property type="entry name" value="MMS19 NUCLEOTIDE EXCISION REPAIR PROTEIN HOMOLOG"/>
    <property type="match status" value="1"/>
</dbReference>
<dbReference type="GO" id="GO:0016226">
    <property type="term" value="P:iron-sulfur cluster assembly"/>
    <property type="evidence" value="ECO:0007669"/>
    <property type="project" value="UniProtKB-UniRule"/>
</dbReference>
<dbReference type="OrthoDB" id="342900at2759"/>
<feature type="domain" description="MMS19 C-terminal" evidence="6">
    <location>
        <begin position="439"/>
        <end position="783"/>
    </location>
</feature>
<keyword evidence="4 5" id="KW-0539">Nucleus</keyword>
<evidence type="ECO:0000313" key="9">
    <source>
        <dbReference type="Proteomes" id="UP000507470"/>
    </source>
</evidence>